<gene>
    <name evidence="10" type="ORF">ASTO00021_LOCUS10229</name>
</gene>
<keyword evidence="2" id="KW-0813">Transport</keyword>
<feature type="transmembrane region" description="Helical" evidence="7">
    <location>
        <begin position="450"/>
        <end position="474"/>
    </location>
</feature>
<dbReference type="SUPFAM" id="SSF160240">
    <property type="entry name" value="Cation efflux protein cytoplasmic domain-like"/>
    <property type="match status" value="1"/>
</dbReference>
<evidence type="ECO:0000313" key="10">
    <source>
        <dbReference type="EMBL" id="CAE0440079.1"/>
    </source>
</evidence>
<dbReference type="FunFam" id="1.20.1510.10:FF:000005">
    <property type="entry name" value="Putative Cation diffusion facilitator 1"/>
    <property type="match status" value="1"/>
</dbReference>
<feature type="transmembrane region" description="Helical" evidence="7">
    <location>
        <begin position="514"/>
        <end position="535"/>
    </location>
</feature>
<dbReference type="PANTHER" id="PTHR43840:SF52">
    <property type="entry name" value="CATION EFFLUX FAMILY PROTEIN"/>
    <property type="match status" value="1"/>
</dbReference>
<feature type="compositionally biased region" description="Polar residues" evidence="6">
    <location>
        <begin position="304"/>
        <end position="316"/>
    </location>
</feature>
<evidence type="ECO:0000256" key="5">
    <source>
        <dbReference type="ARBA" id="ARBA00023136"/>
    </source>
</evidence>
<evidence type="ECO:0000259" key="8">
    <source>
        <dbReference type="Pfam" id="PF01545"/>
    </source>
</evidence>
<feature type="domain" description="Cation efflux protein cytoplasmic" evidence="9">
    <location>
        <begin position="550"/>
        <end position="623"/>
    </location>
</feature>
<evidence type="ECO:0000256" key="4">
    <source>
        <dbReference type="ARBA" id="ARBA00022989"/>
    </source>
</evidence>
<feature type="transmembrane region" description="Helical" evidence="7">
    <location>
        <begin position="340"/>
        <end position="363"/>
    </location>
</feature>
<dbReference type="Pfam" id="PF16916">
    <property type="entry name" value="ZT_dimer"/>
    <property type="match status" value="1"/>
</dbReference>
<dbReference type="InterPro" id="IPR027470">
    <property type="entry name" value="Cation_efflux_CTD"/>
</dbReference>
<dbReference type="InterPro" id="IPR002524">
    <property type="entry name" value="Cation_efflux"/>
</dbReference>
<dbReference type="PANTHER" id="PTHR43840">
    <property type="entry name" value="MITOCHONDRIAL METAL TRANSPORTER 1-RELATED"/>
    <property type="match status" value="1"/>
</dbReference>
<evidence type="ECO:0000256" key="7">
    <source>
        <dbReference type="SAM" id="Phobius"/>
    </source>
</evidence>
<dbReference type="Pfam" id="PF01545">
    <property type="entry name" value="Cation_efflux"/>
    <property type="match status" value="1"/>
</dbReference>
<dbReference type="InterPro" id="IPR050291">
    <property type="entry name" value="CDF_Transporter"/>
</dbReference>
<dbReference type="NCBIfam" id="TIGR01297">
    <property type="entry name" value="CDF"/>
    <property type="match status" value="1"/>
</dbReference>
<dbReference type="AlphaFoldDB" id="A0A7S3UXI6"/>
<feature type="region of interest" description="Disordered" evidence="6">
    <location>
        <begin position="304"/>
        <end position="329"/>
    </location>
</feature>
<dbReference type="Gene3D" id="3.30.70.1350">
    <property type="entry name" value="Cation efflux protein, cytoplasmic domain"/>
    <property type="match status" value="1"/>
</dbReference>
<feature type="domain" description="Cation efflux protein transmembrane" evidence="8">
    <location>
        <begin position="344"/>
        <end position="541"/>
    </location>
</feature>
<evidence type="ECO:0000256" key="6">
    <source>
        <dbReference type="SAM" id="MobiDB-lite"/>
    </source>
</evidence>
<protein>
    <recommendedName>
        <fullName evidence="11">Cation efflux protein cytoplasmic domain-containing protein</fullName>
    </recommendedName>
</protein>
<comment type="subcellular location">
    <subcellularLocation>
        <location evidence="1">Membrane</location>
        <topology evidence="1">Multi-pass membrane protein</topology>
    </subcellularLocation>
</comment>
<dbReference type="GO" id="GO:0008324">
    <property type="term" value="F:monoatomic cation transmembrane transporter activity"/>
    <property type="evidence" value="ECO:0007669"/>
    <property type="project" value="InterPro"/>
</dbReference>
<keyword evidence="4 7" id="KW-1133">Transmembrane helix</keyword>
<evidence type="ECO:0000256" key="2">
    <source>
        <dbReference type="ARBA" id="ARBA00022448"/>
    </source>
</evidence>
<dbReference type="InterPro" id="IPR036837">
    <property type="entry name" value="Cation_efflux_CTD_sf"/>
</dbReference>
<sequence>MMPGGRKSKNKKGDSPKTPKGEDSNSTVSHSHSSMKREKSISPASFSRMFKSRSKRKNRKEDQDKDTTSSLTSLSSSNFNSKVNVGMHIQNKSIDNSLSSQTEQPSVEIDVLGYDNNRSLNNMGASTSNSHAHSRFIDILGNTTTNGTKFIDVIGKSSTEQTINNANANTNMNNMKNASFGGTTDMLVGLGSDDTLEESATGLNISAQKHSPIKFTERQFEKSFINVIGDESLRGAGTPPGSSVGPPVYNYNEKSIFLQNASVAAIKREKEEYSKESQPLISNDTDATNYSSFDPWNKNTKNNYNMMQFGDSPTNRSENRGRSKSQSLSNGKRWKTSFKVWFLIIVSLIANVVLFSAKIVIFVESRSLAVLASAVDSLLDLISQAIVYLALRGSQEADEQIWPVGRSRLEPVGIIICASLMGMTSLQIVYQSGLSLLDGILSEADRRVPYISELTVYLLTSAIAIKAFLFMLCYSLKDRSHSVMVLAEDHRNDVLSNSVALVTAYLSHRLPQCWWLDAAGAIVISLYICIIWTIVAKEQAEFLVGRAAQPEFLAEVRQMANEHHHNMFVDIVRAYHFGKRYLVELEVVLPEQMYVSEAHDIALELQKEVEKLHQVERAFVHVDYMTRDENEHKDARIDLNTPPAEPGEPADDIEDLLIGENVEVTGTIYQNRHPQA</sequence>
<name>A0A7S3UXI6_9STRA</name>
<feature type="compositionally biased region" description="Low complexity" evidence="6">
    <location>
        <begin position="68"/>
        <end position="77"/>
    </location>
</feature>
<feature type="compositionally biased region" description="Basic residues" evidence="6">
    <location>
        <begin position="1"/>
        <end position="10"/>
    </location>
</feature>
<evidence type="ECO:0000259" key="9">
    <source>
        <dbReference type="Pfam" id="PF16916"/>
    </source>
</evidence>
<feature type="region of interest" description="Disordered" evidence="6">
    <location>
        <begin position="1"/>
        <end position="79"/>
    </location>
</feature>
<dbReference type="Gene3D" id="1.20.1510.10">
    <property type="entry name" value="Cation efflux protein transmembrane domain"/>
    <property type="match status" value="1"/>
</dbReference>
<evidence type="ECO:0000256" key="1">
    <source>
        <dbReference type="ARBA" id="ARBA00004141"/>
    </source>
</evidence>
<keyword evidence="3 7" id="KW-0812">Transmembrane</keyword>
<reference evidence="10" key="1">
    <citation type="submission" date="2021-01" db="EMBL/GenBank/DDBJ databases">
        <authorList>
            <person name="Corre E."/>
            <person name="Pelletier E."/>
            <person name="Niang G."/>
            <person name="Scheremetjew M."/>
            <person name="Finn R."/>
            <person name="Kale V."/>
            <person name="Holt S."/>
            <person name="Cochrane G."/>
            <person name="Meng A."/>
            <person name="Brown T."/>
            <person name="Cohen L."/>
        </authorList>
    </citation>
    <scope>NUCLEOTIDE SEQUENCE</scope>
    <source>
        <strain evidence="10">GSBS06</strain>
    </source>
</reference>
<dbReference type="SUPFAM" id="SSF161111">
    <property type="entry name" value="Cation efflux protein transmembrane domain-like"/>
    <property type="match status" value="1"/>
</dbReference>
<dbReference type="EMBL" id="HBIN01013543">
    <property type="protein sequence ID" value="CAE0440079.1"/>
    <property type="molecule type" value="Transcribed_RNA"/>
</dbReference>
<accession>A0A7S3UXI6</accession>
<keyword evidence="5 7" id="KW-0472">Membrane</keyword>
<evidence type="ECO:0008006" key="11">
    <source>
        <dbReference type="Google" id="ProtNLM"/>
    </source>
</evidence>
<feature type="transmembrane region" description="Helical" evidence="7">
    <location>
        <begin position="412"/>
        <end position="430"/>
    </location>
</feature>
<proteinExistence type="predicted"/>
<feature type="compositionally biased region" description="Basic and acidic residues" evidence="6">
    <location>
        <begin position="11"/>
        <end position="23"/>
    </location>
</feature>
<dbReference type="InterPro" id="IPR027469">
    <property type="entry name" value="Cation_efflux_TMD_sf"/>
</dbReference>
<dbReference type="GO" id="GO:0016020">
    <property type="term" value="C:membrane"/>
    <property type="evidence" value="ECO:0007669"/>
    <property type="project" value="UniProtKB-SubCell"/>
</dbReference>
<evidence type="ECO:0000256" key="3">
    <source>
        <dbReference type="ARBA" id="ARBA00022692"/>
    </source>
</evidence>
<organism evidence="10">
    <name type="scientific">Aplanochytrium stocchinoi</name>
    <dbReference type="NCBI Taxonomy" id="215587"/>
    <lineage>
        <taxon>Eukaryota</taxon>
        <taxon>Sar</taxon>
        <taxon>Stramenopiles</taxon>
        <taxon>Bigyra</taxon>
        <taxon>Labyrinthulomycetes</taxon>
        <taxon>Thraustochytrida</taxon>
        <taxon>Thraustochytriidae</taxon>
        <taxon>Aplanochytrium</taxon>
    </lineage>
</organism>
<dbReference type="InterPro" id="IPR058533">
    <property type="entry name" value="Cation_efflux_TM"/>
</dbReference>